<protein>
    <recommendedName>
        <fullName evidence="2">F-box protein At3g26010-like beta-propeller domain-containing protein</fullName>
    </recommendedName>
</protein>
<dbReference type="InterPro" id="IPR011990">
    <property type="entry name" value="TPR-like_helical_dom_sf"/>
</dbReference>
<dbReference type="PANTHER" id="PTHR47329">
    <property type="entry name" value="OS05G0129900 PROTEIN"/>
    <property type="match status" value="1"/>
</dbReference>
<dbReference type="SUPFAM" id="SSF48452">
    <property type="entry name" value="TPR-like"/>
    <property type="match status" value="1"/>
</dbReference>
<keyword evidence="1" id="KW-0802">TPR repeat</keyword>
<organism evidence="3 4">
    <name type="scientific">Spinacia oleracea</name>
    <name type="common">Spinach</name>
    <dbReference type="NCBI Taxonomy" id="3562"/>
    <lineage>
        <taxon>Eukaryota</taxon>
        <taxon>Viridiplantae</taxon>
        <taxon>Streptophyta</taxon>
        <taxon>Embryophyta</taxon>
        <taxon>Tracheophyta</taxon>
        <taxon>Spermatophyta</taxon>
        <taxon>Magnoliopsida</taxon>
        <taxon>eudicotyledons</taxon>
        <taxon>Gunneridae</taxon>
        <taxon>Pentapetalae</taxon>
        <taxon>Caryophyllales</taxon>
        <taxon>Chenopodiaceae</taxon>
        <taxon>Chenopodioideae</taxon>
        <taxon>Anserineae</taxon>
        <taxon>Spinacia</taxon>
    </lineage>
</organism>
<reference evidence="3" key="1">
    <citation type="journal article" date="2021" name="Nat. Commun.">
        <title>Genomic analyses provide insights into spinach domestication and the genetic basis of agronomic traits.</title>
        <authorList>
            <person name="Cai X."/>
            <person name="Sun X."/>
            <person name="Xu C."/>
            <person name="Sun H."/>
            <person name="Wang X."/>
            <person name="Ge C."/>
            <person name="Zhang Z."/>
            <person name="Wang Q."/>
            <person name="Fei Z."/>
            <person name="Jiao C."/>
            <person name="Wang Q."/>
        </authorList>
    </citation>
    <scope>NUCLEOTIDE SEQUENCE [LARGE SCALE GENOMIC DNA]</scope>
    <source>
        <strain evidence="3">cv. Varoflay</strain>
    </source>
</reference>
<feature type="repeat" description="TPR" evidence="1">
    <location>
        <begin position="189"/>
        <end position="222"/>
    </location>
</feature>
<dbReference type="SMART" id="SM00028">
    <property type="entry name" value="TPR"/>
    <property type="match status" value="3"/>
</dbReference>
<sequence>MLGMHFWRGEGVFDFAGRLFWFDLSCGIIAWDDDDPFDGVENEKERARCRFIPLPEGSEKPFNTPKLEDERGIFGSGECIHYIDTSREGDHWLKVWRLKDYKSSVNEWNMVYKVPVDSYLDLMKKPLLRSCFFHPFEVDTVFFETGDRIFSYNFLTRNVETTASFTEHKFVIPFVLPCWPTSLPPRLYAAYEKDNGNGFFKNKKFDEAIKCYSRSIALSPNAFAYANRALAYLKVGRYHETEDDCTEALNLGSKYFKVYARRATARKELGNLEGSMKDIVYALKLEPNDQEMKKQLAEIKTFLEKVSYMGCEYDDGGAACDVHMEDKQHTN</sequence>
<dbReference type="GeneID" id="130459841"/>
<gene>
    <name evidence="4" type="primary">LOC130459841</name>
</gene>
<evidence type="ECO:0000313" key="4">
    <source>
        <dbReference type="RefSeq" id="XP_056683420.1"/>
    </source>
</evidence>
<evidence type="ECO:0000259" key="2">
    <source>
        <dbReference type="Pfam" id="PF24750"/>
    </source>
</evidence>
<dbReference type="PROSITE" id="PS50005">
    <property type="entry name" value="TPR"/>
    <property type="match status" value="1"/>
</dbReference>
<dbReference type="Proteomes" id="UP000813463">
    <property type="component" value="Chromosome 4"/>
</dbReference>
<proteinExistence type="predicted"/>
<evidence type="ECO:0000313" key="3">
    <source>
        <dbReference type="Proteomes" id="UP000813463"/>
    </source>
</evidence>
<accession>A0ABM3QJ82</accession>
<dbReference type="Gene3D" id="1.25.40.10">
    <property type="entry name" value="Tetratricopeptide repeat domain"/>
    <property type="match status" value="1"/>
</dbReference>
<evidence type="ECO:0000256" key="1">
    <source>
        <dbReference type="PROSITE-ProRule" id="PRU00339"/>
    </source>
</evidence>
<reference evidence="4" key="2">
    <citation type="submission" date="2025-08" db="UniProtKB">
        <authorList>
            <consortium name="RefSeq"/>
        </authorList>
    </citation>
    <scope>IDENTIFICATION</scope>
    <source>
        <tissue evidence="4">Leaf</tissue>
    </source>
</reference>
<dbReference type="Pfam" id="PF13414">
    <property type="entry name" value="TPR_11"/>
    <property type="match status" value="1"/>
</dbReference>
<feature type="domain" description="F-box protein At3g26010-like beta-propeller" evidence="2">
    <location>
        <begin position="45"/>
        <end position="161"/>
    </location>
</feature>
<dbReference type="RefSeq" id="XP_056683420.1">
    <property type="nucleotide sequence ID" value="XM_056827442.1"/>
</dbReference>
<dbReference type="InterPro" id="IPR056592">
    <property type="entry name" value="Beta-prop_At3g26010-like"/>
</dbReference>
<dbReference type="Pfam" id="PF24750">
    <property type="entry name" value="b-prop_At3g26010-like"/>
    <property type="match status" value="1"/>
</dbReference>
<dbReference type="InterPro" id="IPR019734">
    <property type="entry name" value="TPR_rpt"/>
</dbReference>
<keyword evidence="3" id="KW-1185">Reference proteome</keyword>
<name>A0ABM3QJ82_SPIOL</name>
<dbReference type="PANTHER" id="PTHR47329:SF1">
    <property type="entry name" value="OS05G0129900 PROTEIN"/>
    <property type="match status" value="1"/>
</dbReference>